<comment type="caution">
    <text evidence="1">The sequence shown here is derived from an EMBL/GenBank/DDBJ whole genome shotgun (WGS) entry which is preliminary data.</text>
</comment>
<name>A0AAW0BE44_9AGAR</name>
<reference evidence="1 2" key="1">
    <citation type="submission" date="2024-01" db="EMBL/GenBank/DDBJ databases">
        <title>A draft genome for a cacao thread blight-causing isolate of Paramarasmius palmivorus.</title>
        <authorList>
            <person name="Baruah I.K."/>
            <person name="Bukari Y."/>
            <person name="Amoako-Attah I."/>
            <person name="Meinhardt L.W."/>
            <person name="Bailey B.A."/>
            <person name="Cohen S.P."/>
        </authorList>
    </citation>
    <scope>NUCLEOTIDE SEQUENCE [LARGE SCALE GENOMIC DNA]</scope>
    <source>
        <strain evidence="1 2">GH-12</strain>
    </source>
</reference>
<sequence length="171" mass="19384">MPESTPLPGHMHPYVMGFVLTPSDLRLLAKSLLPAKVFSQAESDGTYFTALSKHHFSGPVHQTLTGILGSEDYYWIVAAVPSLHGRQPKVLFNQRGAETLVRKYCPELRFERLLQIMTKWPEDVKQPLWFEQSMRDCIIALQKLGKLKVNATEKRNGVKDSQKDSDSTVMN</sequence>
<protein>
    <submittedName>
        <fullName evidence="1">Uncharacterized protein</fullName>
    </submittedName>
</protein>
<gene>
    <name evidence="1" type="ORF">VNI00_016525</name>
</gene>
<evidence type="ECO:0000313" key="2">
    <source>
        <dbReference type="Proteomes" id="UP001383192"/>
    </source>
</evidence>
<organism evidence="1 2">
    <name type="scientific">Paramarasmius palmivorus</name>
    <dbReference type="NCBI Taxonomy" id="297713"/>
    <lineage>
        <taxon>Eukaryota</taxon>
        <taxon>Fungi</taxon>
        <taxon>Dikarya</taxon>
        <taxon>Basidiomycota</taxon>
        <taxon>Agaricomycotina</taxon>
        <taxon>Agaricomycetes</taxon>
        <taxon>Agaricomycetidae</taxon>
        <taxon>Agaricales</taxon>
        <taxon>Marasmiineae</taxon>
        <taxon>Marasmiaceae</taxon>
        <taxon>Paramarasmius</taxon>
    </lineage>
</organism>
<dbReference type="AlphaFoldDB" id="A0AAW0BE44"/>
<keyword evidence="2" id="KW-1185">Reference proteome</keyword>
<accession>A0AAW0BE44</accession>
<evidence type="ECO:0000313" key="1">
    <source>
        <dbReference type="EMBL" id="KAK7024147.1"/>
    </source>
</evidence>
<dbReference type="Proteomes" id="UP001383192">
    <property type="component" value="Unassembled WGS sequence"/>
</dbReference>
<dbReference type="EMBL" id="JAYKXP010000131">
    <property type="protein sequence ID" value="KAK7024147.1"/>
    <property type="molecule type" value="Genomic_DNA"/>
</dbReference>
<proteinExistence type="predicted"/>